<sequence>MKNSIAVLALSSLLAFSACKKEEKGGIPADKTENLKSVSLKIDSVNVSDSVKISDSLSVAFSSEFLVFPELKDKTLLDSIYWGYKRIRDFSKQGLENYLINEKDNYFTSVKKESKDVLSDLSYAQNWYSEFRMSLVSNINDYMHINYAQSSYTGGAHDNYGFSERVFDLKKNKRLELKEITSMPKAKLEAILMKNVNKIPNGSIDEKREIKNSDMLLVEVIPVTENFYFDQKNLYFHYSPYEIAAFAAGDIIIPVSWEDLKGTLNSEFKERMKIK</sequence>
<dbReference type="AlphaFoldDB" id="A0A0N0IXK2"/>
<dbReference type="OrthoDB" id="594879at2"/>
<gene>
    <name evidence="2" type="ORF">AOB46_05295</name>
</gene>
<dbReference type="EMBL" id="LJOD01000002">
    <property type="protein sequence ID" value="KPE52294.1"/>
    <property type="molecule type" value="Genomic_DNA"/>
</dbReference>
<dbReference type="PATRIC" id="fig|253.9.peg.2364"/>
<evidence type="ECO:0000313" key="2">
    <source>
        <dbReference type="EMBL" id="KPE52294.1"/>
    </source>
</evidence>
<dbReference type="InterPro" id="IPR021729">
    <property type="entry name" value="DUF3298"/>
</dbReference>
<dbReference type="PROSITE" id="PS51257">
    <property type="entry name" value="PROKAR_LIPOPROTEIN"/>
    <property type="match status" value="1"/>
</dbReference>
<organism evidence="2 3">
    <name type="scientific">Chryseobacterium indologenes</name>
    <name type="common">Flavobacterium indologenes</name>
    <dbReference type="NCBI Taxonomy" id="253"/>
    <lineage>
        <taxon>Bacteria</taxon>
        <taxon>Pseudomonadati</taxon>
        <taxon>Bacteroidota</taxon>
        <taxon>Flavobacteriia</taxon>
        <taxon>Flavobacteriales</taxon>
        <taxon>Weeksellaceae</taxon>
        <taxon>Chryseobacterium group</taxon>
        <taxon>Chryseobacterium</taxon>
    </lineage>
</organism>
<evidence type="ECO:0000259" key="1">
    <source>
        <dbReference type="Pfam" id="PF11738"/>
    </source>
</evidence>
<name>A0A0N0IXK2_CHRID</name>
<dbReference type="Proteomes" id="UP000037953">
    <property type="component" value="Unassembled WGS sequence"/>
</dbReference>
<comment type="caution">
    <text evidence="2">The sequence shown here is derived from an EMBL/GenBank/DDBJ whole genome shotgun (WGS) entry which is preliminary data.</text>
</comment>
<feature type="domain" description="DUF3298" evidence="1">
    <location>
        <begin position="185"/>
        <end position="258"/>
    </location>
</feature>
<protein>
    <recommendedName>
        <fullName evidence="1">DUF3298 domain-containing protein</fullName>
    </recommendedName>
</protein>
<evidence type="ECO:0000313" key="3">
    <source>
        <dbReference type="Proteomes" id="UP000037953"/>
    </source>
</evidence>
<reference evidence="2 3" key="1">
    <citation type="journal article" date="2015" name="Genom Data">
        <title>Draft genome sequence of a multidrug-resistant Chryseobacterium indologenes isolate from Malaysia.</title>
        <authorList>
            <person name="Yu C.Y."/>
            <person name="Ang G.Y."/>
            <person name="Cheng H.J."/>
            <person name="Cheong Y.M."/>
            <person name="Yin W.F."/>
            <person name="Chan K.G."/>
        </authorList>
    </citation>
    <scope>NUCLEOTIDE SEQUENCE [LARGE SCALE GENOMIC DNA]</scope>
    <source>
        <strain evidence="2 3">CI_885</strain>
    </source>
</reference>
<proteinExistence type="predicted"/>
<dbReference type="InterPro" id="IPR037126">
    <property type="entry name" value="PdaC/RsiV-like_sf"/>
</dbReference>
<dbReference type="RefSeq" id="WP_062697031.1">
    <property type="nucleotide sequence ID" value="NZ_LJOD01000002.1"/>
</dbReference>
<dbReference type="Gene3D" id="3.30.565.40">
    <property type="entry name" value="Fervidobacterium nodosum Rt17-B1 like"/>
    <property type="match status" value="1"/>
</dbReference>
<reference evidence="3" key="2">
    <citation type="submission" date="2015-09" db="EMBL/GenBank/DDBJ databases">
        <title>Draft genome sequence of a multidrug-resistant Chryseobacterium indologenes isolate from Malaysia.</title>
        <authorList>
            <person name="Yu C.Y."/>
            <person name="Ang G.Y."/>
            <person name="Chan K.-G."/>
        </authorList>
    </citation>
    <scope>NUCLEOTIDE SEQUENCE [LARGE SCALE GENOMIC DNA]</scope>
    <source>
        <strain evidence="3">CI_885</strain>
    </source>
</reference>
<dbReference type="Gene3D" id="3.90.640.20">
    <property type="entry name" value="Heat-shock cognate protein, ATPase"/>
    <property type="match status" value="1"/>
</dbReference>
<dbReference type="Pfam" id="PF11738">
    <property type="entry name" value="DUF3298"/>
    <property type="match status" value="1"/>
</dbReference>
<accession>A0A0N0IXK2</accession>